<dbReference type="EMBL" id="CAAJGR010000125">
    <property type="protein sequence ID" value="VHO05445.1"/>
    <property type="molecule type" value="Genomic_DNA"/>
</dbReference>
<protein>
    <submittedName>
        <fullName evidence="2">Glycerophosphoryl diester phosphodiesterase</fullName>
        <ecNumber evidence="2">3.1.4.46</ecNumber>
    </submittedName>
</protein>
<name>A0A486XSW5_9GAMM</name>
<reference evidence="2" key="1">
    <citation type="submission" date="2019-04" db="EMBL/GenBank/DDBJ databases">
        <authorList>
            <person name="Brambilla D."/>
        </authorList>
    </citation>
    <scope>NUCLEOTIDE SEQUENCE</scope>
    <source>
        <strain evidence="2">BAL1</strain>
    </source>
</reference>
<keyword evidence="2" id="KW-0378">Hydrolase</keyword>
<dbReference type="PANTHER" id="PTHR46211">
    <property type="entry name" value="GLYCEROPHOSPHORYL DIESTER PHOSPHODIESTERASE"/>
    <property type="match status" value="1"/>
</dbReference>
<gene>
    <name evidence="2" type="ORF">BAL341_2529</name>
</gene>
<sequence>MIIAAHRGNRLNAPENTITALISAYTSGADVLEFDVQLTRDHQLVVAHDGTVNRLCGLGAPDVFIRDRSLHELRWSDGLDFSNSFNPSNVLGYRYLSTNRRGQVEIFPALLDRLPRDIEKLIELKHDSSNTPENRDVFVRLFAAEILNRGMQDEVVVYSKDHLSLRLLRGHIPGIRTAAFDWELSPDEQIALLESEDVDGLVTDLDSVLVEGSITDFGLQLREAYERKNLRVGVILYPYRKCGTFSLEEYDILSRESFIWSVSTDTTLQFSRNGTEFDLSPVVNPSYIWLNDDLMSDDVDRDWFSLGYAKANQWCYVYKDQGVHIQLDDYDGYMPPATANDPLERRLDSLEFRMLYAEKSWPFYSGGGLGIIRPIEGDFTAIVDYELEKPLSQAQTLEMAVTNVDPANHRGSRPERAGHADAFFDPHGCPPYVGVEHDENDGYRINWNFGSAYDNNQYGPPIGNGAIPMKGTLRLERRGNYFSAYYKTEPQAPNWICVGVVKNQTLNKAIYLRCVAKRWLQESEENPGSYYPVLANKITFKNLKITKPIGNKA</sequence>
<organism evidence="2">
    <name type="scientific">Rheinheimera sp. BAL341</name>
    <dbReference type="NCBI Taxonomy" id="1708203"/>
    <lineage>
        <taxon>Bacteria</taxon>
        <taxon>Pseudomonadati</taxon>
        <taxon>Pseudomonadota</taxon>
        <taxon>Gammaproteobacteria</taxon>
        <taxon>Chromatiales</taxon>
        <taxon>Chromatiaceae</taxon>
        <taxon>Rheinheimera</taxon>
    </lineage>
</organism>
<proteinExistence type="predicted"/>
<dbReference type="Pfam" id="PF03009">
    <property type="entry name" value="GDPD"/>
    <property type="match status" value="1"/>
</dbReference>
<accession>A0A486XSW5</accession>
<dbReference type="GO" id="GO:0008889">
    <property type="term" value="F:glycerophosphodiester phosphodiesterase activity"/>
    <property type="evidence" value="ECO:0007669"/>
    <property type="project" value="UniProtKB-EC"/>
</dbReference>
<feature type="domain" description="GP-PDE" evidence="1">
    <location>
        <begin position="1"/>
        <end position="274"/>
    </location>
</feature>
<evidence type="ECO:0000259" key="1">
    <source>
        <dbReference type="PROSITE" id="PS51704"/>
    </source>
</evidence>
<dbReference type="InterPro" id="IPR017946">
    <property type="entry name" value="PLC-like_Pdiesterase_TIM-brl"/>
</dbReference>
<dbReference type="PROSITE" id="PS51704">
    <property type="entry name" value="GP_PDE"/>
    <property type="match status" value="1"/>
</dbReference>
<dbReference type="InterPro" id="IPR030395">
    <property type="entry name" value="GP_PDE_dom"/>
</dbReference>
<dbReference type="PANTHER" id="PTHR46211:SF14">
    <property type="entry name" value="GLYCEROPHOSPHODIESTER PHOSPHODIESTERASE"/>
    <property type="match status" value="1"/>
</dbReference>
<dbReference type="SUPFAM" id="SSF51695">
    <property type="entry name" value="PLC-like phosphodiesterases"/>
    <property type="match status" value="1"/>
</dbReference>
<dbReference type="GO" id="GO:0006629">
    <property type="term" value="P:lipid metabolic process"/>
    <property type="evidence" value="ECO:0007669"/>
    <property type="project" value="InterPro"/>
</dbReference>
<dbReference type="AlphaFoldDB" id="A0A486XSW5"/>
<dbReference type="EC" id="3.1.4.46" evidence="2"/>
<dbReference type="Gene3D" id="3.20.20.190">
    <property type="entry name" value="Phosphatidylinositol (PI) phosphodiesterase"/>
    <property type="match status" value="1"/>
</dbReference>
<evidence type="ECO:0000313" key="2">
    <source>
        <dbReference type="EMBL" id="VHO05445.1"/>
    </source>
</evidence>